<dbReference type="GO" id="GO:0016567">
    <property type="term" value="P:protein ubiquitination"/>
    <property type="evidence" value="ECO:0007669"/>
    <property type="project" value="UniProtKB-UniPathway"/>
</dbReference>
<dbReference type="InterPro" id="IPR016072">
    <property type="entry name" value="Skp1_comp_dimer"/>
</dbReference>
<sequence length="140" mass="15587">MATIAQLKGWDSEEVFNVDGEILNQFSSIKELFGNADASNSEPLSLPNVSAATFQKVIEWCKHHKDDPSLPPLKCNKAISEQIKDVSDWDREFLHVDQKTLCELILAAGYLGIDGLFRLTCKTVADMISGTTSDENNFQH</sequence>
<dbReference type="Gene3D" id="3.30.710.10">
    <property type="entry name" value="Potassium Channel Kv1.1, Chain A"/>
    <property type="match status" value="1"/>
</dbReference>
<dbReference type="SUPFAM" id="SSF81382">
    <property type="entry name" value="Skp1 dimerisation domain-like"/>
    <property type="match status" value="1"/>
</dbReference>
<feature type="domain" description="SKP1 component POZ" evidence="5">
    <location>
        <begin position="13"/>
        <end position="66"/>
    </location>
</feature>
<evidence type="ECO:0000259" key="5">
    <source>
        <dbReference type="Pfam" id="PF03931"/>
    </source>
</evidence>
<evidence type="ECO:0000313" key="6">
    <source>
        <dbReference type="EMBL" id="KAF6030627.1"/>
    </source>
</evidence>
<dbReference type="PIRSF" id="PIRSF028729">
    <property type="entry name" value="E3_ubiquit_lig_SCF_Skp"/>
    <property type="match status" value="1"/>
</dbReference>
<evidence type="ECO:0000256" key="3">
    <source>
        <dbReference type="PIRNR" id="PIRNR028729"/>
    </source>
</evidence>
<dbReference type="GO" id="GO:0006511">
    <property type="term" value="P:ubiquitin-dependent protein catabolic process"/>
    <property type="evidence" value="ECO:0007669"/>
    <property type="project" value="InterPro"/>
</dbReference>
<dbReference type="CDD" id="cd18322">
    <property type="entry name" value="BTB_POZ_SKP1"/>
    <property type="match status" value="1"/>
</dbReference>
<dbReference type="Pfam" id="PF03931">
    <property type="entry name" value="Skp1_POZ"/>
    <property type="match status" value="1"/>
</dbReference>
<evidence type="ECO:0000256" key="2">
    <source>
        <dbReference type="ARBA" id="ARBA00022786"/>
    </source>
</evidence>
<dbReference type="PANTHER" id="PTHR11165">
    <property type="entry name" value="SKP1"/>
    <property type="match status" value="1"/>
</dbReference>
<evidence type="ECO:0000313" key="7">
    <source>
        <dbReference type="Proteomes" id="UP000593567"/>
    </source>
</evidence>
<dbReference type="SUPFAM" id="SSF54695">
    <property type="entry name" value="POZ domain"/>
    <property type="match status" value="1"/>
</dbReference>
<evidence type="ECO:0000259" key="4">
    <source>
        <dbReference type="Pfam" id="PF01466"/>
    </source>
</evidence>
<dbReference type="InterPro" id="IPR016073">
    <property type="entry name" value="Skp1_comp_POZ"/>
</dbReference>
<dbReference type="AlphaFoldDB" id="A0A7J7JXC8"/>
<comment type="pathway">
    <text evidence="3">Protein modification; protein ubiquitination.</text>
</comment>
<dbReference type="OrthoDB" id="2342932at2759"/>
<dbReference type="Pfam" id="PF01466">
    <property type="entry name" value="Skp1"/>
    <property type="match status" value="1"/>
</dbReference>
<comment type="similarity">
    <text evidence="1 3">Belongs to the SKP1 family.</text>
</comment>
<keyword evidence="2 3" id="KW-0833">Ubl conjugation pathway</keyword>
<gene>
    <name evidence="6" type="ORF">EB796_011034</name>
</gene>
<feature type="domain" description="SKP1 component dimerisation" evidence="4">
    <location>
        <begin position="115"/>
        <end position="135"/>
    </location>
</feature>
<dbReference type="SMART" id="SM00512">
    <property type="entry name" value="Skp1"/>
    <property type="match status" value="1"/>
</dbReference>
<name>A0A7J7JXC8_BUGNE</name>
<dbReference type="InterPro" id="IPR001232">
    <property type="entry name" value="SKP1-like"/>
</dbReference>
<accession>A0A7J7JXC8</accession>
<protein>
    <submittedName>
        <fullName evidence="6">SKP1</fullName>
    </submittedName>
</protein>
<proteinExistence type="inferred from homology"/>
<dbReference type="InterPro" id="IPR016897">
    <property type="entry name" value="SKP1"/>
</dbReference>
<dbReference type="EMBL" id="VXIV02001682">
    <property type="protein sequence ID" value="KAF6030627.1"/>
    <property type="molecule type" value="Genomic_DNA"/>
</dbReference>
<reference evidence="6" key="1">
    <citation type="submission" date="2020-06" db="EMBL/GenBank/DDBJ databases">
        <title>Draft genome of Bugula neritina, a colonial animal packing powerful symbionts and potential medicines.</title>
        <authorList>
            <person name="Rayko M."/>
        </authorList>
    </citation>
    <scope>NUCLEOTIDE SEQUENCE [LARGE SCALE GENOMIC DNA]</scope>
    <source>
        <strain evidence="6">Kwan_BN1</strain>
    </source>
</reference>
<dbReference type="UniPathway" id="UPA00143"/>
<dbReference type="InterPro" id="IPR036296">
    <property type="entry name" value="SKP1-like_dim_sf"/>
</dbReference>
<comment type="caution">
    <text evidence="6">The sequence shown here is derived from an EMBL/GenBank/DDBJ whole genome shotgun (WGS) entry which is preliminary data.</text>
</comment>
<dbReference type="InterPro" id="IPR011333">
    <property type="entry name" value="SKP1/BTB/POZ_sf"/>
</dbReference>
<dbReference type="Proteomes" id="UP000593567">
    <property type="component" value="Unassembled WGS sequence"/>
</dbReference>
<organism evidence="6 7">
    <name type="scientific">Bugula neritina</name>
    <name type="common">Brown bryozoan</name>
    <name type="synonym">Sertularia neritina</name>
    <dbReference type="NCBI Taxonomy" id="10212"/>
    <lineage>
        <taxon>Eukaryota</taxon>
        <taxon>Metazoa</taxon>
        <taxon>Spiralia</taxon>
        <taxon>Lophotrochozoa</taxon>
        <taxon>Bryozoa</taxon>
        <taxon>Gymnolaemata</taxon>
        <taxon>Cheilostomatida</taxon>
        <taxon>Flustrina</taxon>
        <taxon>Buguloidea</taxon>
        <taxon>Bugulidae</taxon>
        <taxon>Bugula</taxon>
    </lineage>
</organism>
<keyword evidence="7" id="KW-1185">Reference proteome</keyword>
<evidence type="ECO:0000256" key="1">
    <source>
        <dbReference type="ARBA" id="ARBA00009993"/>
    </source>
</evidence>